<dbReference type="InterPro" id="IPR011004">
    <property type="entry name" value="Trimer_LpxA-like_sf"/>
</dbReference>
<name>A0A6J6EKR2_9ZZZZ</name>
<dbReference type="SUPFAM" id="SSF51161">
    <property type="entry name" value="Trimeric LpxA-like enzymes"/>
    <property type="match status" value="1"/>
</dbReference>
<proteinExistence type="predicted"/>
<dbReference type="Pfam" id="PF00132">
    <property type="entry name" value="Hexapep"/>
    <property type="match status" value="1"/>
</dbReference>
<dbReference type="InterPro" id="IPR050179">
    <property type="entry name" value="Trans_hexapeptide_repeat"/>
</dbReference>
<dbReference type="InterPro" id="IPR001451">
    <property type="entry name" value="Hexapep"/>
</dbReference>
<protein>
    <submittedName>
        <fullName evidence="1">Unannotated protein</fullName>
    </submittedName>
</protein>
<dbReference type="PANTHER" id="PTHR43300">
    <property type="entry name" value="ACETYLTRANSFERASE"/>
    <property type="match status" value="1"/>
</dbReference>
<evidence type="ECO:0000313" key="1">
    <source>
        <dbReference type="EMBL" id="CAB4577012.1"/>
    </source>
</evidence>
<reference evidence="1" key="1">
    <citation type="submission" date="2020-05" db="EMBL/GenBank/DDBJ databases">
        <authorList>
            <person name="Chiriac C."/>
            <person name="Salcher M."/>
            <person name="Ghai R."/>
            <person name="Kavagutti S V."/>
        </authorList>
    </citation>
    <scope>NUCLEOTIDE SEQUENCE</scope>
</reference>
<dbReference type="AlphaFoldDB" id="A0A6J6EKR2"/>
<dbReference type="Gene3D" id="2.160.10.10">
    <property type="entry name" value="Hexapeptide repeat proteins"/>
    <property type="match status" value="2"/>
</dbReference>
<dbReference type="EMBL" id="CAEZSR010000127">
    <property type="protein sequence ID" value="CAB4577012.1"/>
    <property type="molecule type" value="Genomic_DNA"/>
</dbReference>
<accession>A0A6J6EKR2</accession>
<organism evidence="1">
    <name type="scientific">freshwater metagenome</name>
    <dbReference type="NCBI Taxonomy" id="449393"/>
    <lineage>
        <taxon>unclassified sequences</taxon>
        <taxon>metagenomes</taxon>
        <taxon>ecological metagenomes</taxon>
    </lineage>
</organism>
<gene>
    <name evidence="1" type="ORF">UFOPK1493_02782</name>
</gene>
<sequence>MHSGTQHLIDELTRMTDKPSWEEAAVLGTELVSEDDVSDDRLLLANGDIVEHVGDAWQLSPESRDGISVVSGTTERVHNPGVHATARLHPTTTVDPTARIEAGALIGSHTHVGPHAHVGRSAQVGDHSLVGPGAFVGPNAVVRNGNHIGDGAVIGAGSDIGATTTTGAGATIGAAAYIDPNSVVAAGDMVAGGRVGPSRARGSQVAVAVERLVGFNRD</sequence>